<reference evidence="2" key="1">
    <citation type="submission" date="2023-11" db="EMBL/GenBank/DDBJ databases">
        <title>Genome assemblies of two species of porcelain crab, Petrolisthes cinctipes and Petrolisthes manimaculis (Anomura: Porcellanidae).</title>
        <authorList>
            <person name="Angst P."/>
        </authorList>
    </citation>
    <scope>NUCLEOTIDE SEQUENCE</scope>
    <source>
        <strain evidence="2">PB745_02</strain>
        <tissue evidence="2">Gill</tissue>
    </source>
</reference>
<keyword evidence="3" id="KW-1185">Reference proteome</keyword>
<organism evidence="2 3">
    <name type="scientific">Petrolisthes manimaculis</name>
    <dbReference type="NCBI Taxonomy" id="1843537"/>
    <lineage>
        <taxon>Eukaryota</taxon>
        <taxon>Metazoa</taxon>
        <taxon>Ecdysozoa</taxon>
        <taxon>Arthropoda</taxon>
        <taxon>Crustacea</taxon>
        <taxon>Multicrustacea</taxon>
        <taxon>Malacostraca</taxon>
        <taxon>Eumalacostraca</taxon>
        <taxon>Eucarida</taxon>
        <taxon>Decapoda</taxon>
        <taxon>Pleocyemata</taxon>
        <taxon>Anomura</taxon>
        <taxon>Galatheoidea</taxon>
        <taxon>Porcellanidae</taxon>
        <taxon>Petrolisthes</taxon>
    </lineage>
</organism>
<name>A0AAE1TQF9_9EUCA</name>
<dbReference type="Proteomes" id="UP001292094">
    <property type="component" value="Unassembled WGS sequence"/>
</dbReference>
<feature type="region of interest" description="Disordered" evidence="1">
    <location>
        <begin position="74"/>
        <end position="108"/>
    </location>
</feature>
<dbReference type="EMBL" id="JAWZYT010004316">
    <property type="protein sequence ID" value="KAK4294318.1"/>
    <property type="molecule type" value="Genomic_DNA"/>
</dbReference>
<proteinExistence type="predicted"/>
<evidence type="ECO:0000313" key="2">
    <source>
        <dbReference type="EMBL" id="KAK4294318.1"/>
    </source>
</evidence>
<protein>
    <submittedName>
        <fullName evidence="2">Uncharacterized protein</fullName>
    </submittedName>
</protein>
<dbReference type="AlphaFoldDB" id="A0AAE1TQF9"/>
<comment type="caution">
    <text evidence="2">The sequence shown here is derived from an EMBL/GenBank/DDBJ whole genome shotgun (WGS) entry which is preliminary data.</text>
</comment>
<accession>A0AAE1TQF9</accession>
<evidence type="ECO:0000313" key="3">
    <source>
        <dbReference type="Proteomes" id="UP001292094"/>
    </source>
</evidence>
<feature type="compositionally biased region" description="Polar residues" evidence="1">
    <location>
        <begin position="98"/>
        <end position="108"/>
    </location>
</feature>
<sequence>MKITSPCGKLPVRGERQAMREAFGVKIPVRGKANSPLRSRGQDSTVLLHVRYTGETSPTIRLVSECCQRRDYTAADHLDNTFTRPTNTQKHKNDDPTKITSRRNLQQTRTLVTGVEELAGNKE</sequence>
<evidence type="ECO:0000256" key="1">
    <source>
        <dbReference type="SAM" id="MobiDB-lite"/>
    </source>
</evidence>
<gene>
    <name evidence="2" type="ORF">Pmani_033047</name>
</gene>